<dbReference type="EMBL" id="JABFTP020000103">
    <property type="protein sequence ID" value="KAL3276838.1"/>
    <property type="molecule type" value="Genomic_DNA"/>
</dbReference>
<gene>
    <name evidence="1" type="ORF">HHI36_012201</name>
</gene>
<keyword evidence="2" id="KW-1185">Reference proteome</keyword>
<protein>
    <submittedName>
        <fullName evidence="1">Uncharacterized protein</fullName>
    </submittedName>
</protein>
<evidence type="ECO:0000313" key="2">
    <source>
        <dbReference type="Proteomes" id="UP001516400"/>
    </source>
</evidence>
<dbReference type="Proteomes" id="UP001516400">
    <property type="component" value="Unassembled WGS sequence"/>
</dbReference>
<reference evidence="1 2" key="1">
    <citation type="journal article" date="2021" name="BMC Biol.">
        <title>Horizontally acquired antibacterial genes associated with adaptive radiation of ladybird beetles.</title>
        <authorList>
            <person name="Li H.S."/>
            <person name="Tang X.F."/>
            <person name="Huang Y.H."/>
            <person name="Xu Z.Y."/>
            <person name="Chen M.L."/>
            <person name="Du X.Y."/>
            <person name="Qiu B.Y."/>
            <person name="Chen P.T."/>
            <person name="Zhang W."/>
            <person name="Slipinski A."/>
            <person name="Escalona H.E."/>
            <person name="Waterhouse R.M."/>
            <person name="Zwick A."/>
            <person name="Pang H."/>
        </authorList>
    </citation>
    <scope>NUCLEOTIDE SEQUENCE [LARGE SCALE GENOMIC DNA]</scope>
    <source>
        <strain evidence="1">SYSU2018</strain>
    </source>
</reference>
<accession>A0ABD2NDJ0</accession>
<dbReference type="AlphaFoldDB" id="A0ABD2NDJ0"/>
<sequence>MSLYQPKKDRCDICLQYQLKTLDEDTWIAHRDMKERVYAEKTRDKEASENGSGNTLTMDLLVVTVCSSINFNKTEADLQTSVFASCLIDSAYALIETKIKNKQIYKQDCSLFCQDARIFFPCETVA</sequence>
<name>A0ABD2NDJ0_9CUCU</name>
<organism evidence="1 2">
    <name type="scientific">Cryptolaemus montrouzieri</name>
    <dbReference type="NCBI Taxonomy" id="559131"/>
    <lineage>
        <taxon>Eukaryota</taxon>
        <taxon>Metazoa</taxon>
        <taxon>Ecdysozoa</taxon>
        <taxon>Arthropoda</taxon>
        <taxon>Hexapoda</taxon>
        <taxon>Insecta</taxon>
        <taxon>Pterygota</taxon>
        <taxon>Neoptera</taxon>
        <taxon>Endopterygota</taxon>
        <taxon>Coleoptera</taxon>
        <taxon>Polyphaga</taxon>
        <taxon>Cucujiformia</taxon>
        <taxon>Coccinelloidea</taxon>
        <taxon>Coccinellidae</taxon>
        <taxon>Scymninae</taxon>
        <taxon>Scymnini</taxon>
        <taxon>Cryptolaemus</taxon>
    </lineage>
</organism>
<comment type="caution">
    <text evidence="1">The sequence shown here is derived from an EMBL/GenBank/DDBJ whole genome shotgun (WGS) entry which is preliminary data.</text>
</comment>
<evidence type="ECO:0000313" key="1">
    <source>
        <dbReference type="EMBL" id="KAL3276838.1"/>
    </source>
</evidence>
<proteinExistence type="predicted"/>